<dbReference type="RefSeq" id="XP_022471903.1">
    <property type="nucleotide sequence ID" value="XM_022621587.1"/>
</dbReference>
<evidence type="ECO:0000256" key="1">
    <source>
        <dbReference type="SAM" id="MobiDB-lite"/>
    </source>
</evidence>
<organism evidence="2 3">
    <name type="scientific">Colletotrichum orchidophilum</name>
    <dbReference type="NCBI Taxonomy" id="1209926"/>
    <lineage>
        <taxon>Eukaryota</taxon>
        <taxon>Fungi</taxon>
        <taxon>Dikarya</taxon>
        <taxon>Ascomycota</taxon>
        <taxon>Pezizomycotina</taxon>
        <taxon>Sordariomycetes</taxon>
        <taxon>Hypocreomycetidae</taxon>
        <taxon>Glomerellales</taxon>
        <taxon>Glomerellaceae</taxon>
        <taxon>Colletotrichum</taxon>
    </lineage>
</organism>
<evidence type="ECO:0000313" key="2">
    <source>
        <dbReference type="EMBL" id="OHE94741.1"/>
    </source>
</evidence>
<dbReference type="AlphaFoldDB" id="A0A1G4B033"/>
<gene>
    <name evidence="2" type="ORF">CORC01_09958</name>
</gene>
<comment type="caution">
    <text evidence="2">The sequence shown here is derived from an EMBL/GenBank/DDBJ whole genome shotgun (WGS) entry which is preliminary data.</text>
</comment>
<keyword evidence="3" id="KW-1185">Reference proteome</keyword>
<evidence type="ECO:0000313" key="3">
    <source>
        <dbReference type="Proteomes" id="UP000176998"/>
    </source>
</evidence>
<reference evidence="2 3" key="1">
    <citation type="submission" date="2016-09" db="EMBL/GenBank/DDBJ databases">
        <authorList>
            <person name="Capua I."/>
            <person name="De Benedictis P."/>
            <person name="Joannis T."/>
            <person name="Lombin L.H."/>
            <person name="Cattoli G."/>
        </authorList>
    </citation>
    <scope>NUCLEOTIDE SEQUENCE [LARGE SCALE GENOMIC DNA]</scope>
    <source>
        <strain evidence="2 3">IMI 309357</strain>
    </source>
</reference>
<proteinExistence type="predicted"/>
<sequence length="144" mass="16156">MLKQGGVPKAQHQHRQEAQTTSLLRGGLILGRQLQRQNPQQGLARADASKFADQDEVRPPMRWSSGLSETYKGWFQDGSLAAPYYRTGKMEVQMQCWRIPSVGPLSGNLGPNVSTRFVQAEVQAEVLAEVGREELWWHLLSTLV</sequence>
<accession>A0A1G4B033</accession>
<dbReference type="EMBL" id="MJBS01000094">
    <property type="protein sequence ID" value="OHE94741.1"/>
    <property type="molecule type" value="Genomic_DNA"/>
</dbReference>
<feature type="region of interest" description="Disordered" evidence="1">
    <location>
        <begin position="1"/>
        <end position="21"/>
    </location>
</feature>
<dbReference type="Proteomes" id="UP000176998">
    <property type="component" value="Unassembled WGS sequence"/>
</dbReference>
<feature type="compositionally biased region" description="Basic and acidic residues" evidence="1">
    <location>
        <begin position="47"/>
        <end position="58"/>
    </location>
</feature>
<dbReference type="GeneID" id="34563097"/>
<protein>
    <submittedName>
        <fullName evidence="2">Uncharacterized protein</fullName>
    </submittedName>
</protein>
<feature type="region of interest" description="Disordered" evidence="1">
    <location>
        <begin position="39"/>
        <end position="58"/>
    </location>
</feature>
<name>A0A1G4B033_9PEZI</name>